<accession>A0A5C7S7V8</accession>
<dbReference type="Proteomes" id="UP000321192">
    <property type="component" value="Unassembled WGS sequence"/>
</dbReference>
<protein>
    <submittedName>
        <fullName evidence="1">Uncharacterized protein</fullName>
    </submittedName>
</protein>
<proteinExistence type="predicted"/>
<sequence>MAASGCGAIEGEVLDAQAVRASIARRMSVDIGAVVPAGLAGSSGQCTRVRSHRPMSAISSRLTECGKG</sequence>
<dbReference type="EMBL" id="SSFD01000335">
    <property type="protein sequence ID" value="TXH79760.1"/>
    <property type="molecule type" value="Genomic_DNA"/>
</dbReference>
<evidence type="ECO:0000313" key="1">
    <source>
        <dbReference type="EMBL" id="TXH79760.1"/>
    </source>
</evidence>
<dbReference type="AlphaFoldDB" id="A0A5C7S7V8"/>
<reference evidence="1 2" key="1">
    <citation type="submission" date="2018-09" db="EMBL/GenBank/DDBJ databases">
        <title>Metagenome Assembled Genomes from an Advanced Water Purification Facility.</title>
        <authorList>
            <person name="Stamps B.W."/>
            <person name="Spear J.R."/>
        </authorList>
    </citation>
    <scope>NUCLEOTIDE SEQUENCE [LARGE SCALE GENOMIC DNA]</scope>
    <source>
        <strain evidence="1">Bin_27_1</strain>
    </source>
</reference>
<name>A0A5C7S7V8_THASP</name>
<organism evidence="1 2">
    <name type="scientific">Thauera aminoaromatica</name>
    <dbReference type="NCBI Taxonomy" id="164330"/>
    <lineage>
        <taxon>Bacteria</taxon>
        <taxon>Pseudomonadati</taxon>
        <taxon>Pseudomonadota</taxon>
        <taxon>Betaproteobacteria</taxon>
        <taxon>Rhodocyclales</taxon>
        <taxon>Zoogloeaceae</taxon>
        <taxon>Thauera</taxon>
    </lineage>
</organism>
<evidence type="ECO:0000313" key="2">
    <source>
        <dbReference type="Proteomes" id="UP000321192"/>
    </source>
</evidence>
<gene>
    <name evidence="1" type="ORF">E6Q80_19830</name>
</gene>
<comment type="caution">
    <text evidence="1">The sequence shown here is derived from an EMBL/GenBank/DDBJ whole genome shotgun (WGS) entry which is preliminary data.</text>
</comment>